<dbReference type="KEGG" id="gob:Gobs_4990"/>
<dbReference type="STRING" id="526225.Gobs_4990"/>
<reference evidence="3" key="2">
    <citation type="submission" date="2010-01" db="EMBL/GenBank/DDBJ databases">
        <title>The complete genome of Geodermatophilus obscurus DSM 43160.</title>
        <authorList>
            <consortium name="US DOE Joint Genome Institute (JGI-PGF)"/>
            <person name="Lucas S."/>
            <person name="Copeland A."/>
            <person name="Lapidus A."/>
            <person name="Glavina del Rio T."/>
            <person name="Dalin E."/>
            <person name="Tice H."/>
            <person name="Bruce D."/>
            <person name="Goodwin L."/>
            <person name="Pitluck S."/>
            <person name="Kyrpides N."/>
            <person name="Mavromatis K."/>
            <person name="Ivanova N."/>
            <person name="Munk A.C."/>
            <person name="Brettin T."/>
            <person name="Detter J.C."/>
            <person name="Han C."/>
            <person name="Larimer F."/>
            <person name="Land M."/>
            <person name="Hauser L."/>
            <person name="Markowitz V."/>
            <person name="Cheng J.-F."/>
            <person name="Hugenholtz P."/>
            <person name="Woyke T."/>
            <person name="Wu D."/>
            <person name="Jando M."/>
            <person name="Schneider S."/>
            <person name="Klenk H.-P."/>
            <person name="Eisen J.A."/>
        </authorList>
    </citation>
    <scope>NUCLEOTIDE SEQUENCE [LARGE SCALE GENOMIC DNA]</scope>
    <source>
        <strain evidence="3">ATCC 25078 / DSM 43160 / JCM 3152 / KCC A-0152 / KCTC 9177 / NBRC 13315 / NRRL B-3577 / G-20</strain>
    </source>
</reference>
<dbReference type="GO" id="GO:0046872">
    <property type="term" value="F:metal ion binding"/>
    <property type="evidence" value="ECO:0007669"/>
    <property type="project" value="InterPro"/>
</dbReference>
<name>D2S726_GEOOG</name>
<dbReference type="Proteomes" id="UP000001382">
    <property type="component" value="Chromosome"/>
</dbReference>
<dbReference type="Gene3D" id="1.20.120.450">
    <property type="entry name" value="dinb family like domain"/>
    <property type="match status" value="1"/>
</dbReference>
<dbReference type="HOGENOM" id="CLU_094601_1_0_11"/>
<reference evidence="2 3" key="1">
    <citation type="journal article" date="2010" name="Stand. Genomic Sci.">
        <title>Complete genome sequence of Geodermatophilus obscurus type strain (G-20).</title>
        <authorList>
            <person name="Ivanova N."/>
            <person name="Sikorski J."/>
            <person name="Jando M."/>
            <person name="Munk C."/>
            <person name="Lapidus A."/>
            <person name="Glavina Del Rio T."/>
            <person name="Copeland A."/>
            <person name="Tice H."/>
            <person name="Cheng J.-F."/>
            <person name="Lucas S."/>
            <person name="Chen F."/>
            <person name="Nolan M."/>
            <person name="Bruce D."/>
            <person name="Goodwin L."/>
            <person name="Pitluck S."/>
            <person name="Mavromatis K."/>
            <person name="Mikhailova N."/>
            <person name="Pati A."/>
            <person name="Chen A."/>
            <person name="Palaniappan K."/>
            <person name="Land M."/>
            <person name="Hauser L."/>
            <person name="Chang Y.-J."/>
            <person name="Jeffries C.D."/>
            <person name="Meincke L."/>
            <person name="Brettin T."/>
            <person name="Detter J.C."/>
            <person name="Detter J.C."/>
            <person name="Rohde M."/>
            <person name="Goeker M."/>
            <person name="Bristow J."/>
            <person name="Eisen J.A."/>
            <person name="Markowitz V."/>
            <person name="Hugenholtz P."/>
            <person name="Kyrpides N.C."/>
            <person name="Klenk H.-P."/>
        </authorList>
    </citation>
    <scope>NUCLEOTIDE SEQUENCE [LARGE SCALE GENOMIC DNA]</scope>
    <source>
        <strain evidence="3">ATCC 25078 / DSM 43160 / JCM 3152 / KCC A-0152 / KCTC 9177 / NBRC 13315 / NRRL B-3577 / G-20</strain>
    </source>
</reference>
<dbReference type="Pfam" id="PF11716">
    <property type="entry name" value="MDMPI_N"/>
    <property type="match status" value="1"/>
</dbReference>
<dbReference type="InterPro" id="IPR034660">
    <property type="entry name" value="DinB/YfiT-like"/>
</dbReference>
<dbReference type="AlphaFoldDB" id="D2S726"/>
<dbReference type="InterPro" id="IPR017517">
    <property type="entry name" value="Maleyloyr_isom"/>
</dbReference>
<protein>
    <recommendedName>
        <fullName evidence="1">Mycothiol-dependent maleylpyruvate isomerase metal-binding domain-containing protein</fullName>
    </recommendedName>
</protein>
<keyword evidence="3" id="KW-1185">Reference proteome</keyword>
<organism evidence="2 3">
    <name type="scientific">Geodermatophilus obscurus (strain ATCC 25078 / DSM 43160 / JCM 3152 / CCUG 61914 / KCC A-0152 / KCTC 9177 / NBRC 13315 / NRRL B-3577 / G-20)</name>
    <dbReference type="NCBI Taxonomy" id="526225"/>
    <lineage>
        <taxon>Bacteria</taxon>
        <taxon>Bacillati</taxon>
        <taxon>Actinomycetota</taxon>
        <taxon>Actinomycetes</taxon>
        <taxon>Geodermatophilales</taxon>
        <taxon>Geodermatophilaceae</taxon>
        <taxon>Geodermatophilus</taxon>
    </lineage>
</organism>
<dbReference type="SUPFAM" id="SSF109854">
    <property type="entry name" value="DinB/YfiT-like putative metalloenzymes"/>
    <property type="match status" value="1"/>
</dbReference>
<dbReference type="NCBIfam" id="TIGR03083">
    <property type="entry name" value="maleylpyruvate isomerase family mycothiol-dependent enzyme"/>
    <property type="match status" value="1"/>
</dbReference>
<dbReference type="RefSeq" id="WP_012950941.1">
    <property type="nucleotide sequence ID" value="NC_013757.1"/>
</dbReference>
<evidence type="ECO:0000259" key="1">
    <source>
        <dbReference type="Pfam" id="PF11716"/>
    </source>
</evidence>
<evidence type="ECO:0000313" key="2">
    <source>
        <dbReference type="EMBL" id="ADB77518.1"/>
    </source>
</evidence>
<accession>D2S726</accession>
<dbReference type="EMBL" id="CP001867">
    <property type="protein sequence ID" value="ADB77518.1"/>
    <property type="molecule type" value="Genomic_DNA"/>
</dbReference>
<evidence type="ECO:0000313" key="3">
    <source>
        <dbReference type="Proteomes" id="UP000001382"/>
    </source>
</evidence>
<dbReference type="eggNOG" id="ENOG50314EV">
    <property type="taxonomic scope" value="Bacteria"/>
</dbReference>
<gene>
    <name evidence="2" type="ordered locus">Gobs_4990</name>
</gene>
<sequence length="229" mass="24295">MSPEGGAGPMGVTDGWQAVAAERTALVADLEDLGEDDWRTPSLCAGLDVEEVVAHLTAGASSGPLRWLAGLARCRFDVDRMVDMRLREQLGGRPEETLRRFRGVVDSRTAPSGHVDAWLGEVVVHGEDVRRPLGISHAYAPAALERVARFFAARDFTVPSKRRSAGLRLEASDGSFAVGEGPLVQGRTVDLVLAMAGRPVALDHLEGPGLPTFAARVVDPSGRAPSTAV</sequence>
<feature type="domain" description="Mycothiol-dependent maleylpyruvate isomerase metal-binding" evidence="1">
    <location>
        <begin position="20"/>
        <end position="109"/>
    </location>
</feature>
<proteinExistence type="predicted"/>
<dbReference type="InterPro" id="IPR024344">
    <property type="entry name" value="MDMPI_metal-binding"/>
</dbReference>
<dbReference type="OrthoDB" id="5178565at2"/>